<dbReference type="AlphaFoldDB" id="A0A7Y0MSY5"/>
<protein>
    <submittedName>
        <fullName evidence="1">Uncharacterized protein</fullName>
    </submittedName>
</protein>
<reference evidence="1 2" key="1">
    <citation type="submission" date="2020-04" db="EMBL/GenBank/DDBJ databases">
        <title>Whole-genome sequencing of Vibrio spp. from China reveals different genetic environments of blaCTX-M-14 among diverse lineages.</title>
        <authorList>
            <person name="Zheng Z."/>
            <person name="Ye L."/>
            <person name="Chen S."/>
        </authorList>
    </citation>
    <scope>NUCLEOTIDE SEQUENCE [LARGE SCALE GENOMIC DNA]</scope>
    <source>
        <strain evidence="1 2">Vb1636</strain>
    </source>
</reference>
<name>A0A7Y0MSY5_VIBAL</name>
<sequence length="129" mass="15252">MNEATRLSGFFLNNSSIGLETNQSYDNTFVLIDKKGVSMSRKFEFFVKELKLRVLNHEVDFRRLRCLERGITNNYHEVSLLVEEAWKLAEEQFGELITYNISHEIEKLETQNVKDYIESMFNQHELLAK</sequence>
<dbReference type="RefSeq" id="WP_154217176.1">
    <property type="nucleotide sequence ID" value="NZ_JABCMA010000002.1"/>
</dbReference>
<dbReference type="Proteomes" id="UP000565155">
    <property type="component" value="Unassembled WGS sequence"/>
</dbReference>
<evidence type="ECO:0000313" key="1">
    <source>
        <dbReference type="EMBL" id="NMR72647.1"/>
    </source>
</evidence>
<accession>A0A7Y0MSY5</accession>
<organism evidence="1 2">
    <name type="scientific">Vibrio alginolyticus</name>
    <dbReference type="NCBI Taxonomy" id="663"/>
    <lineage>
        <taxon>Bacteria</taxon>
        <taxon>Pseudomonadati</taxon>
        <taxon>Pseudomonadota</taxon>
        <taxon>Gammaproteobacteria</taxon>
        <taxon>Vibrionales</taxon>
        <taxon>Vibrionaceae</taxon>
        <taxon>Vibrio</taxon>
    </lineage>
</organism>
<evidence type="ECO:0000313" key="2">
    <source>
        <dbReference type="Proteomes" id="UP000565155"/>
    </source>
</evidence>
<comment type="caution">
    <text evidence="1">The sequence shown here is derived from an EMBL/GenBank/DDBJ whole genome shotgun (WGS) entry which is preliminary data.</text>
</comment>
<proteinExistence type="predicted"/>
<dbReference type="EMBL" id="JABCMA010000002">
    <property type="protein sequence ID" value="NMR72647.1"/>
    <property type="molecule type" value="Genomic_DNA"/>
</dbReference>
<gene>
    <name evidence="1" type="ORF">HKB35_03325</name>
</gene>